<dbReference type="EMBL" id="CM001210">
    <property type="protein sequence ID" value="EGP82303.1"/>
    <property type="molecule type" value="Genomic_DNA"/>
</dbReference>
<dbReference type="VEuPathDB" id="FungiDB:ZTRI_15.47"/>
<dbReference type="InParanoid" id="F9XQW7"/>
<evidence type="ECO:0000313" key="3">
    <source>
        <dbReference type="Proteomes" id="UP000008062"/>
    </source>
</evidence>
<dbReference type="HOGENOM" id="CLU_2075011_0_0_1"/>
<dbReference type="GeneID" id="13400157"/>
<gene>
    <name evidence="2" type="ORF">MYCGRDRAFT_97656</name>
</gene>
<sequence length="118" mass="12801">MNALETIGWWDNRRCIPLDDHAFGCLAEVVTNVKLPSSTLVHSQQTRKVATAVGSERRGTLLFDQGPTDRLRIRPPPDMTKILGKTNSGSVAKSIAPRAPKKATIKKTAAEKAAPKKA</sequence>
<accession>F9XQW7</accession>
<feature type="region of interest" description="Disordered" evidence="1">
    <location>
        <begin position="60"/>
        <end position="118"/>
    </location>
</feature>
<reference evidence="2 3" key="1">
    <citation type="journal article" date="2011" name="PLoS Genet.">
        <title>Finished genome of the fungal wheat pathogen Mycosphaerella graminicola reveals dispensome structure, chromosome plasticity, and stealth pathogenesis.</title>
        <authorList>
            <person name="Goodwin S.B."/>
            <person name="Ben M'barek S."/>
            <person name="Dhillon B."/>
            <person name="Wittenberg A.H.J."/>
            <person name="Crane C.F."/>
            <person name="Hane J.K."/>
            <person name="Foster A.J."/>
            <person name="Van der Lee T.A.J."/>
            <person name="Grimwood J."/>
            <person name="Aerts A."/>
            <person name="Antoniw J."/>
            <person name="Bailey A."/>
            <person name="Bluhm B."/>
            <person name="Bowler J."/>
            <person name="Bristow J."/>
            <person name="van der Burgt A."/>
            <person name="Canto-Canche B."/>
            <person name="Churchill A.C.L."/>
            <person name="Conde-Ferraez L."/>
            <person name="Cools H.J."/>
            <person name="Coutinho P.M."/>
            <person name="Csukai M."/>
            <person name="Dehal P."/>
            <person name="De Wit P."/>
            <person name="Donzelli B."/>
            <person name="van de Geest H.C."/>
            <person name="van Ham R.C.H.J."/>
            <person name="Hammond-Kosack K.E."/>
            <person name="Henrissat B."/>
            <person name="Kilian A."/>
            <person name="Kobayashi A.K."/>
            <person name="Koopmann E."/>
            <person name="Kourmpetis Y."/>
            <person name="Kuzniar A."/>
            <person name="Lindquist E."/>
            <person name="Lombard V."/>
            <person name="Maliepaard C."/>
            <person name="Martins N."/>
            <person name="Mehrabi R."/>
            <person name="Nap J.P.H."/>
            <person name="Ponomarenko A."/>
            <person name="Rudd J.J."/>
            <person name="Salamov A."/>
            <person name="Schmutz J."/>
            <person name="Schouten H.J."/>
            <person name="Shapiro H."/>
            <person name="Stergiopoulos I."/>
            <person name="Torriani S.F.F."/>
            <person name="Tu H."/>
            <person name="de Vries R.P."/>
            <person name="Waalwijk C."/>
            <person name="Ware S.B."/>
            <person name="Wiebenga A."/>
            <person name="Zwiers L.-H."/>
            <person name="Oliver R.P."/>
            <person name="Grigoriev I.V."/>
            <person name="Kema G.H.J."/>
        </authorList>
    </citation>
    <scope>NUCLEOTIDE SEQUENCE [LARGE SCALE GENOMIC DNA]</scope>
    <source>
        <strain evidence="3">CBS 115943 / IPO323</strain>
    </source>
</reference>
<dbReference type="KEGG" id="ztr:MYCGRDRAFT_97656"/>
<proteinExistence type="predicted"/>
<keyword evidence="3" id="KW-1185">Reference proteome</keyword>
<evidence type="ECO:0000313" key="2">
    <source>
        <dbReference type="EMBL" id="EGP82303.1"/>
    </source>
</evidence>
<name>F9XQW7_ZYMTI</name>
<dbReference type="Proteomes" id="UP000008062">
    <property type="component" value="Chromosome 15"/>
</dbReference>
<evidence type="ECO:0000256" key="1">
    <source>
        <dbReference type="SAM" id="MobiDB-lite"/>
    </source>
</evidence>
<organism evidence="2 3">
    <name type="scientific">Zymoseptoria tritici (strain CBS 115943 / IPO323)</name>
    <name type="common">Speckled leaf blotch fungus</name>
    <name type="synonym">Septoria tritici</name>
    <dbReference type="NCBI Taxonomy" id="336722"/>
    <lineage>
        <taxon>Eukaryota</taxon>
        <taxon>Fungi</taxon>
        <taxon>Dikarya</taxon>
        <taxon>Ascomycota</taxon>
        <taxon>Pezizomycotina</taxon>
        <taxon>Dothideomycetes</taxon>
        <taxon>Dothideomycetidae</taxon>
        <taxon>Mycosphaerellales</taxon>
        <taxon>Mycosphaerellaceae</taxon>
        <taxon>Zymoseptoria</taxon>
    </lineage>
</organism>
<feature type="compositionally biased region" description="Basic and acidic residues" evidence="1">
    <location>
        <begin position="108"/>
        <end position="118"/>
    </location>
</feature>
<dbReference type="RefSeq" id="XP_003847327.1">
    <property type="nucleotide sequence ID" value="XM_003847279.1"/>
</dbReference>
<dbReference type="AlphaFoldDB" id="F9XQW7"/>
<protein>
    <submittedName>
        <fullName evidence="2">Uncharacterized protein</fullName>
    </submittedName>
</protein>